<keyword evidence="2" id="KW-1185">Reference proteome</keyword>
<protein>
    <submittedName>
        <fullName evidence="1">Flagellar protein FlgN</fullName>
    </submittedName>
</protein>
<dbReference type="EMBL" id="QUAB01000028">
    <property type="protein sequence ID" value="REJ06916.1"/>
    <property type="molecule type" value="Genomic_DNA"/>
</dbReference>
<gene>
    <name evidence="1" type="ORF">DY023_04920</name>
</gene>
<dbReference type="AlphaFoldDB" id="A0A371NVW3"/>
<evidence type="ECO:0000313" key="2">
    <source>
        <dbReference type="Proteomes" id="UP000262172"/>
    </source>
</evidence>
<comment type="caution">
    <text evidence="1">The sequence shown here is derived from an EMBL/GenBank/DDBJ whole genome shotgun (WGS) entry which is preliminary data.</text>
</comment>
<keyword evidence="1" id="KW-0969">Cilium</keyword>
<keyword evidence="1" id="KW-0282">Flagellum</keyword>
<dbReference type="SUPFAM" id="SSF140453">
    <property type="entry name" value="EsxAB dimer-like"/>
    <property type="match status" value="1"/>
</dbReference>
<dbReference type="OrthoDB" id="5195569at2"/>
<dbReference type="Gene3D" id="1.10.287.1060">
    <property type="entry name" value="ESAT-6-like"/>
    <property type="match status" value="1"/>
</dbReference>
<sequence>MPDVVIDYDELYSLYTNLMAIMQEFEDASKRQRELADDIKQPYGRGELRDKAEDFEGRWDDRRNKLAEGMKGVAEQAKTILDNFQQFDEDAAAEFAKALADLESTPTPERKR</sequence>
<dbReference type="Proteomes" id="UP000262172">
    <property type="component" value="Unassembled WGS sequence"/>
</dbReference>
<dbReference type="InterPro" id="IPR036689">
    <property type="entry name" value="ESAT-6-like_sf"/>
</dbReference>
<dbReference type="RefSeq" id="WP_116241232.1">
    <property type="nucleotide sequence ID" value="NZ_QUAB01000028.1"/>
</dbReference>
<name>A0A371NVW3_9MICO</name>
<organism evidence="1 2">
    <name type="scientific">Microbacterium bovistercoris</name>
    <dbReference type="NCBI Taxonomy" id="2293570"/>
    <lineage>
        <taxon>Bacteria</taxon>
        <taxon>Bacillati</taxon>
        <taxon>Actinomycetota</taxon>
        <taxon>Actinomycetes</taxon>
        <taxon>Micrococcales</taxon>
        <taxon>Microbacteriaceae</taxon>
        <taxon>Microbacterium</taxon>
    </lineage>
</organism>
<keyword evidence="1" id="KW-0966">Cell projection</keyword>
<proteinExistence type="predicted"/>
<evidence type="ECO:0000313" key="1">
    <source>
        <dbReference type="EMBL" id="REJ06916.1"/>
    </source>
</evidence>
<accession>A0A371NVW3</accession>
<reference evidence="1 2" key="1">
    <citation type="submission" date="2018-08" db="EMBL/GenBank/DDBJ databases">
        <title>Isolation, diversity and antifungal activity of Actinobacteria from cow dung.</title>
        <authorList>
            <person name="Ling L."/>
        </authorList>
    </citation>
    <scope>NUCLEOTIDE SEQUENCE [LARGE SCALE GENOMIC DNA]</scope>
    <source>
        <strain evidence="1 2">NEAU-LLE</strain>
    </source>
</reference>